<dbReference type="GO" id="GO:0016705">
    <property type="term" value="F:oxidoreductase activity, acting on paired donors, with incorporation or reduction of molecular oxygen"/>
    <property type="evidence" value="ECO:0007669"/>
    <property type="project" value="InterPro"/>
</dbReference>
<sequence length="423" mass="45737">MNTVSTMPHRLPVIGHGLPLLRRPLPFVLSLRDRGGIVRIHLGGTPAYVVTTPALTHRVLSGAAGDFTRDDVADAVRALCGRALATLGGAEHRQRRRLLAPALRTARVRQHVPTMADLAERRVRSWTDGARVAVDAELFELSLTTLTTTLLGADLAPAVAAEIRRSLPVALAEIPRRLLLPRRLRQLPTPANRRFVAAAFRLRRAFRSVVAQRRLVGPGGDLVSVLLFEAGLSDEETVDELVGLVIAGVDTPAAAIGWVCHELGENPRLEARVHDELDTVLGDGPITADSVAALPLTGRVITEALRKYPAWINLLQAATEVDLGAVRLPPGTTVAVSPYLLHHDPARFPRPAEFDPDRSLAGSLPFSTGTRRCPGEGFALVQMAVQVAAVARRWRLRPAGPVRPATSGVVVHPDRLTMTARRR</sequence>
<evidence type="ECO:0000256" key="2">
    <source>
        <dbReference type="ARBA" id="ARBA00010617"/>
    </source>
</evidence>
<organism evidence="5 6">
    <name type="scientific">Kutzneria buriramensis</name>
    <dbReference type="NCBI Taxonomy" id="1045776"/>
    <lineage>
        <taxon>Bacteria</taxon>
        <taxon>Bacillati</taxon>
        <taxon>Actinomycetota</taxon>
        <taxon>Actinomycetes</taxon>
        <taxon>Pseudonocardiales</taxon>
        <taxon>Pseudonocardiaceae</taxon>
        <taxon>Kutzneria</taxon>
    </lineage>
</organism>
<comment type="cofactor">
    <cofactor evidence="1 3">
        <name>heme</name>
        <dbReference type="ChEBI" id="CHEBI:30413"/>
    </cofactor>
</comment>
<comment type="similarity">
    <text evidence="2 4">Belongs to the cytochrome P450 family.</text>
</comment>
<dbReference type="Proteomes" id="UP000256269">
    <property type="component" value="Unassembled WGS sequence"/>
</dbReference>
<proteinExistence type="inferred from homology"/>
<dbReference type="PANTHER" id="PTHR24305">
    <property type="entry name" value="CYTOCHROME P450"/>
    <property type="match status" value="1"/>
</dbReference>
<dbReference type="OrthoDB" id="500678at2"/>
<dbReference type="InterPro" id="IPR001128">
    <property type="entry name" value="Cyt_P450"/>
</dbReference>
<dbReference type="PRINTS" id="PR00463">
    <property type="entry name" value="EP450I"/>
</dbReference>
<evidence type="ECO:0000256" key="3">
    <source>
        <dbReference type="PIRSR" id="PIRSR602401-1"/>
    </source>
</evidence>
<dbReference type="PANTHER" id="PTHR24305:SF166">
    <property type="entry name" value="CYTOCHROME P450 12A4, MITOCHONDRIAL-RELATED"/>
    <property type="match status" value="1"/>
</dbReference>
<dbReference type="GO" id="GO:0005506">
    <property type="term" value="F:iron ion binding"/>
    <property type="evidence" value="ECO:0007669"/>
    <property type="project" value="InterPro"/>
</dbReference>
<dbReference type="Pfam" id="PF00067">
    <property type="entry name" value="p450"/>
    <property type="match status" value="1"/>
</dbReference>
<feature type="binding site" description="axial binding residue" evidence="3">
    <location>
        <position position="373"/>
    </location>
    <ligand>
        <name>heme</name>
        <dbReference type="ChEBI" id="CHEBI:30413"/>
    </ligand>
    <ligandPart>
        <name>Fe</name>
        <dbReference type="ChEBI" id="CHEBI:18248"/>
    </ligandPart>
</feature>
<comment type="caution">
    <text evidence="5">The sequence shown here is derived from an EMBL/GenBank/DDBJ whole genome shotgun (WGS) entry which is preliminary data.</text>
</comment>
<dbReference type="GO" id="GO:0004497">
    <property type="term" value="F:monooxygenase activity"/>
    <property type="evidence" value="ECO:0007669"/>
    <property type="project" value="UniProtKB-KW"/>
</dbReference>
<dbReference type="EMBL" id="QUNO01000019">
    <property type="protein sequence ID" value="REH34865.1"/>
    <property type="molecule type" value="Genomic_DNA"/>
</dbReference>
<evidence type="ECO:0000313" key="6">
    <source>
        <dbReference type="Proteomes" id="UP000256269"/>
    </source>
</evidence>
<dbReference type="PROSITE" id="PS00086">
    <property type="entry name" value="CYTOCHROME_P450"/>
    <property type="match status" value="1"/>
</dbReference>
<keyword evidence="6" id="KW-1185">Reference proteome</keyword>
<evidence type="ECO:0000313" key="5">
    <source>
        <dbReference type="EMBL" id="REH34865.1"/>
    </source>
</evidence>
<keyword evidence="4" id="KW-0560">Oxidoreductase</keyword>
<dbReference type="InterPro" id="IPR050121">
    <property type="entry name" value="Cytochrome_P450_monoxygenase"/>
</dbReference>
<keyword evidence="4" id="KW-0503">Monooxygenase</keyword>
<evidence type="ECO:0000256" key="4">
    <source>
        <dbReference type="RuleBase" id="RU000461"/>
    </source>
</evidence>
<keyword evidence="3 4" id="KW-0479">Metal-binding</keyword>
<dbReference type="InterPro" id="IPR036396">
    <property type="entry name" value="Cyt_P450_sf"/>
</dbReference>
<dbReference type="RefSeq" id="WP_116180259.1">
    <property type="nucleotide sequence ID" value="NZ_CP144375.1"/>
</dbReference>
<evidence type="ECO:0000256" key="1">
    <source>
        <dbReference type="ARBA" id="ARBA00001971"/>
    </source>
</evidence>
<keyword evidence="3 4" id="KW-0349">Heme</keyword>
<dbReference type="InterPro" id="IPR002401">
    <property type="entry name" value="Cyt_P450_E_grp-I"/>
</dbReference>
<keyword evidence="3 4" id="KW-0408">Iron</keyword>
<dbReference type="PRINTS" id="PR00385">
    <property type="entry name" value="P450"/>
</dbReference>
<protein>
    <submittedName>
        <fullName evidence="5">Cytochrome P450</fullName>
    </submittedName>
</protein>
<name>A0A3E0GYN4_9PSEU</name>
<accession>A0A3E0GYN4</accession>
<reference evidence="5 6" key="1">
    <citation type="submission" date="2018-08" db="EMBL/GenBank/DDBJ databases">
        <title>Genomic Encyclopedia of Archaeal and Bacterial Type Strains, Phase II (KMG-II): from individual species to whole genera.</title>
        <authorList>
            <person name="Goeker M."/>
        </authorList>
    </citation>
    <scope>NUCLEOTIDE SEQUENCE [LARGE SCALE GENOMIC DNA]</scope>
    <source>
        <strain evidence="5 6">DSM 45791</strain>
    </source>
</reference>
<dbReference type="InterPro" id="IPR017972">
    <property type="entry name" value="Cyt_P450_CS"/>
</dbReference>
<dbReference type="GO" id="GO:0020037">
    <property type="term" value="F:heme binding"/>
    <property type="evidence" value="ECO:0007669"/>
    <property type="project" value="InterPro"/>
</dbReference>
<dbReference type="Gene3D" id="1.10.630.10">
    <property type="entry name" value="Cytochrome P450"/>
    <property type="match status" value="1"/>
</dbReference>
<dbReference type="SUPFAM" id="SSF48264">
    <property type="entry name" value="Cytochrome P450"/>
    <property type="match status" value="1"/>
</dbReference>
<gene>
    <name evidence="5" type="ORF">BCF44_119141</name>
</gene>
<dbReference type="AlphaFoldDB" id="A0A3E0GYN4"/>